<dbReference type="InterPro" id="IPR029058">
    <property type="entry name" value="AB_hydrolase_fold"/>
</dbReference>
<comment type="caution">
    <text evidence="6">The sequence shown here is derived from an EMBL/GenBank/DDBJ whole genome shotgun (WGS) entry which is preliminary data.</text>
</comment>
<reference evidence="6 7" key="1">
    <citation type="submission" date="2020-12" db="EMBL/GenBank/DDBJ databases">
        <title>Streptomyces typhae sp. nov., a novel endophytic actinomycete isolated from the root of cattail pollen (Typha angustifolia L.).</title>
        <authorList>
            <person name="Peng C."/>
            <person name="Liu C."/>
        </authorList>
    </citation>
    <scope>NUCLEOTIDE SEQUENCE [LARGE SCALE GENOMIC DNA]</scope>
    <source>
        <strain evidence="6 7">JCM 4753</strain>
    </source>
</reference>
<protein>
    <submittedName>
        <fullName evidence="6">Alpha/beta hydrolase</fullName>
    </submittedName>
</protein>
<dbReference type="PANTHER" id="PTHR10272">
    <property type="entry name" value="PLATELET-ACTIVATING FACTOR ACETYLHYDROLASE"/>
    <property type="match status" value="1"/>
</dbReference>
<dbReference type="Proteomes" id="UP000634780">
    <property type="component" value="Unassembled WGS sequence"/>
</dbReference>
<dbReference type="RefSeq" id="WP_190116625.1">
    <property type="nucleotide sequence ID" value="NZ_BMVR01000006.1"/>
</dbReference>
<evidence type="ECO:0000256" key="1">
    <source>
        <dbReference type="ARBA" id="ARBA00022801"/>
    </source>
</evidence>
<keyword evidence="5" id="KW-0732">Signal</keyword>
<feature type="signal peptide" evidence="5">
    <location>
        <begin position="1"/>
        <end position="33"/>
    </location>
</feature>
<evidence type="ECO:0000313" key="6">
    <source>
        <dbReference type="EMBL" id="MBJ3807697.1"/>
    </source>
</evidence>
<evidence type="ECO:0000313" key="7">
    <source>
        <dbReference type="Proteomes" id="UP000634780"/>
    </source>
</evidence>
<proteinExistence type="predicted"/>
<evidence type="ECO:0000256" key="3">
    <source>
        <dbReference type="ARBA" id="ARBA00023098"/>
    </source>
</evidence>
<sequence>MTGTRSTPRGRAVATLLALALAVPLLATASAQAAPATDTTSAPAAPTSTAAPASSAAPGPEAPAIRPELPRPTGPFTVGRDTLHLVDKSRKDPWVPSAGARELMLSMYYPARGTGGRPTAYTSEKAARALLEYNELDERIPAADYSSTRTYARTGAHPAKGRFPLVVLSPGFTAPRSTLTHLAEDLASRGYVVATVDHAYEAAGAEFSGGRVLPCVGCVDGGGDSGPRITAGRAEDLSYVLDRLVGGKAGTAAKADGSREASWRHAGMIDGRRIGMGGHSIGGAATAALMDTDPRVRAGVNMDGGFHARPDSVDRPFLLLGTTTTVQADDPYDWGNAWPHLRGWKRWLTVTGSGHFTFTDTPVVFGQLGMVDPQVPISGQRSEQITRAYVAAFYDQHLRGIEQPLLDGPTPAHPEVGFHRP</sequence>
<accession>A0ABS0X3D2</accession>
<feature type="compositionally biased region" description="Low complexity" evidence="4">
    <location>
        <begin position="37"/>
        <end position="64"/>
    </location>
</feature>
<keyword evidence="7" id="KW-1185">Reference proteome</keyword>
<evidence type="ECO:0000256" key="2">
    <source>
        <dbReference type="ARBA" id="ARBA00022963"/>
    </source>
</evidence>
<evidence type="ECO:0000256" key="4">
    <source>
        <dbReference type="SAM" id="MobiDB-lite"/>
    </source>
</evidence>
<dbReference type="PANTHER" id="PTHR10272:SF0">
    <property type="entry name" value="PLATELET-ACTIVATING FACTOR ACETYLHYDROLASE"/>
    <property type="match status" value="1"/>
</dbReference>
<feature type="chain" id="PRO_5045559828" evidence="5">
    <location>
        <begin position="34"/>
        <end position="421"/>
    </location>
</feature>
<keyword evidence="2" id="KW-0442">Lipid degradation</keyword>
<evidence type="ECO:0000256" key="5">
    <source>
        <dbReference type="SAM" id="SignalP"/>
    </source>
</evidence>
<name>A0ABS0X3D2_9ACTN</name>
<organism evidence="6 7">
    <name type="scientific">Streptomyces flavofungini</name>
    <dbReference type="NCBI Taxonomy" id="68200"/>
    <lineage>
        <taxon>Bacteria</taxon>
        <taxon>Bacillati</taxon>
        <taxon>Actinomycetota</taxon>
        <taxon>Actinomycetes</taxon>
        <taxon>Kitasatosporales</taxon>
        <taxon>Streptomycetaceae</taxon>
        <taxon>Streptomyces</taxon>
    </lineage>
</organism>
<keyword evidence="1 6" id="KW-0378">Hydrolase</keyword>
<dbReference type="Pfam" id="PF03403">
    <property type="entry name" value="PAF-AH_p_II"/>
    <property type="match status" value="2"/>
</dbReference>
<dbReference type="GO" id="GO:0016787">
    <property type="term" value="F:hydrolase activity"/>
    <property type="evidence" value="ECO:0007669"/>
    <property type="project" value="UniProtKB-KW"/>
</dbReference>
<dbReference type="EMBL" id="JAEKOZ010000005">
    <property type="protein sequence ID" value="MBJ3807697.1"/>
    <property type="molecule type" value="Genomic_DNA"/>
</dbReference>
<gene>
    <name evidence="6" type="ORF">JGB26_11305</name>
</gene>
<dbReference type="SUPFAM" id="SSF53474">
    <property type="entry name" value="alpha/beta-Hydrolases"/>
    <property type="match status" value="1"/>
</dbReference>
<keyword evidence="3" id="KW-0443">Lipid metabolism</keyword>
<feature type="region of interest" description="Disordered" evidence="4">
    <location>
        <begin position="37"/>
        <end position="80"/>
    </location>
</feature>
<dbReference type="Gene3D" id="3.40.50.1820">
    <property type="entry name" value="alpha/beta hydrolase"/>
    <property type="match status" value="1"/>
</dbReference>